<feature type="region of interest" description="Disordered" evidence="1">
    <location>
        <begin position="1"/>
        <end position="76"/>
    </location>
</feature>
<feature type="compositionally biased region" description="Low complexity" evidence="1">
    <location>
        <begin position="215"/>
        <end position="249"/>
    </location>
</feature>
<feature type="compositionally biased region" description="Gly residues" evidence="1">
    <location>
        <begin position="365"/>
        <end position="376"/>
    </location>
</feature>
<evidence type="ECO:0000256" key="2">
    <source>
        <dbReference type="SAM" id="Phobius"/>
    </source>
</evidence>
<comment type="caution">
    <text evidence="3">The sequence shown here is derived from an EMBL/GenBank/DDBJ whole genome shotgun (WGS) entry which is preliminary data.</text>
</comment>
<feature type="region of interest" description="Disordered" evidence="1">
    <location>
        <begin position="185"/>
        <end position="404"/>
    </location>
</feature>
<sequence length="803" mass="81681">MPDAPSQATSSLTSNSASYTSSFGPSTSALSRMNREEENAGVPLLSAREDDEGEYYAPPHSNSDQHAPPTPPKDHAVNRLSARLSQHQYLSLASSSSFSTSQSQSAAHVRAQSERTSTTGLSAPVLSLSVSDSGTINMDMNTLGSSSNMASMRTINLHDDDNALGHGMPTSSSSVSANAKFNEHDKRAQRGGDQTPQGTSDLSLSGRSGGGGLGDASMNGGLSLLSPSATSASIRTATNSGNSATSSSHPYPPPPLPSSSSSPTFPQTAQSAAVGLGLGPLGMSSESSTSGPAHPAQQGPTTTNTSTNFSPTPGSGLTPVLSQTGQSPSQQPHTPQNIAQPRPQHVQPRPRLASEGSGSTRGELVGLGIGVAGAGGQRSPLGMGSGFPSGSSPSAGGGSLGERTAAAAAMNSTGVGLRDPAFLAHHPHHQHQHHHQGLPTRGNMILYRLSSPPLLGSPGLVGEDGVLLPPGGLHRGSMYSHSGDSIVSLAMGGDSKYPLMTMGSVTRPGTPVTLGSTSHSLGGNSGMTPLLGTSGTMSSFGGAWGPAAGGTPRGSGIGNVSLSGLGLGYAGTQSEFGSLNMGGAAGTPGTPGTPGSLNGNGNTSGFVGTQRSHGGLVAYAYDPEEDEDADELDAEEEEWVKGVRGKLVGTVHPASSTNSKGKERERQDAPASLPTSASTKGKLIAHRTETSTTLSTRGLVNIAALIVLVAGILSLFVVYPITEAFKNDIVEKSILGNTRINSTGQATFETTPAGDTLVGSTDVKKSVKAPNRGGVYDMPTSRRRRSVTLVWEGLEGLVERERD</sequence>
<accession>A0A8H4QF63</accession>
<reference evidence="3 4" key="1">
    <citation type="submission" date="2019-12" db="EMBL/GenBank/DDBJ databases">
        <authorList>
            <person name="Floudas D."/>
            <person name="Bentzer J."/>
            <person name="Ahren D."/>
            <person name="Johansson T."/>
            <person name="Persson P."/>
            <person name="Tunlid A."/>
        </authorList>
    </citation>
    <scope>NUCLEOTIDE SEQUENCE [LARGE SCALE GENOMIC DNA]</scope>
    <source>
        <strain evidence="3 4">CBS 102.39</strain>
    </source>
</reference>
<dbReference type="AlphaFoldDB" id="A0A8H4QF63"/>
<evidence type="ECO:0000313" key="3">
    <source>
        <dbReference type="EMBL" id="KAF4609571.1"/>
    </source>
</evidence>
<feature type="compositionally biased region" description="Low complexity" evidence="1">
    <location>
        <begin position="299"/>
        <end position="316"/>
    </location>
</feature>
<evidence type="ECO:0000256" key="1">
    <source>
        <dbReference type="SAM" id="MobiDB-lite"/>
    </source>
</evidence>
<feature type="compositionally biased region" description="Polar residues" evidence="1">
    <location>
        <begin position="320"/>
        <end position="339"/>
    </location>
</feature>
<keyword evidence="2" id="KW-0472">Membrane</keyword>
<keyword evidence="2" id="KW-0812">Transmembrane</keyword>
<feature type="compositionally biased region" description="Low complexity" evidence="1">
    <location>
        <begin position="587"/>
        <end position="605"/>
    </location>
</feature>
<proteinExistence type="predicted"/>
<feature type="compositionally biased region" description="Low complexity" evidence="1">
    <location>
        <begin position="379"/>
        <end position="394"/>
    </location>
</feature>
<keyword evidence="4" id="KW-1185">Reference proteome</keyword>
<gene>
    <name evidence="3" type="ORF">D9613_012235</name>
</gene>
<name>A0A8H4QF63_9AGAR</name>
<dbReference type="Proteomes" id="UP000521872">
    <property type="component" value="Unassembled WGS sequence"/>
</dbReference>
<feature type="compositionally biased region" description="Low complexity" evidence="1">
    <location>
        <begin position="1"/>
        <end position="22"/>
    </location>
</feature>
<keyword evidence="2" id="KW-1133">Transmembrane helix</keyword>
<feature type="compositionally biased region" description="Low complexity" evidence="1">
    <location>
        <begin position="340"/>
        <end position="351"/>
    </location>
</feature>
<dbReference type="EMBL" id="JAACJL010000061">
    <property type="protein sequence ID" value="KAF4609571.1"/>
    <property type="molecule type" value="Genomic_DNA"/>
</dbReference>
<protein>
    <submittedName>
        <fullName evidence="3">Uncharacterized protein</fullName>
    </submittedName>
</protein>
<feature type="region of interest" description="Disordered" evidence="1">
    <location>
        <begin position="650"/>
        <end position="690"/>
    </location>
</feature>
<feature type="transmembrane region" description="Helical" evidence="2">
    <location>
        <begin position="698"/>
        <end position="719"/>
    </location>
</feature>
<feature type="region of interest" description="Disordered" evidence="1">
    <location>
        <begin position="159"/>
        <end position="178"/>
    </location>
</feature>
<feature type="compositionally biased region" description="Polar residues" evidence="1">
    <location>
        <begin position="169"/>
        <end position="178"/>
    </location>
</feature>
<organism evidence="3 4">
    <name type="scientific">Agrocybe pediades</name>
    <dbReference type="NCBI Taxonomy" id="84607"/>
    <lineage>
        <taxon>Eukaryota</taxon>
        <taxon>Fungi</taxon>
        <taxon>Dikarya</taxon>
        <taxon>Basidiomycota</taxon>
        <taxon>Agaricomycotina</taxon>
        <taxon>Agaricomycetes</taxon>
        <taxon>Agaricomycetidae</taxon>
        <taxon>Agaricales</taxon>
        <taxon>Agaricineae</taxon>
        <taxon>Strophariaceae</taxon>
        <taxon>Agrocybe</taxon>
    </lineage>
</organism>
<evidence type="ECO:0000313" key="4">
    <source>
        <dbReference type="Proteomes" id="UP000521872"/>
    </source>
</evidence>
<feature type="region of interest" description="Disordered" evidence="1">
    <location>
        <begin position="581"/>
        <end position="609"/>
    </location>
</feature>